<dbReference type="HAMAP" id="MF_00027">
    <property type="entry name" value="CobB_CbiA"/>
    <property type="match status" value="1"/>
</dbReference>
<evidence type="ECO:0000256" key="5">
    <source>
        <dbReference type="ARBA" id="ARBA00022842"/>
    </source>
</evidence>
<dbReference type="EMBL" id="CP002131">
    <property type="protein sequence ID" value="ADL07089.1"/>
    <property type="molecule type" value="Genomic_DNA"/>
</dbReference>
<dbReference type="InterPro" id="IPR029062">
    <property type="entry name" value="Class_I_gatase-like"/>
</dbReference>
<comment type="pathway">
    <text evidence="7">Cofactor biosynthesis; adenosylcobalamin biosynthesis; cob(II)yrinate a,c-diamide from sirohydrochlorin (anaerobic route): step 10/10.</text>
</comment>
<feature type="site" description="Increases nucleophilicity of active site Cys" evidence="7">
    <location>
        <position position="432"/>
    </location>
</feature>
<organism evidence="10 11">
    <name type="scientific">Thermosediminibacter oceani (strain ATCC BAA-1034 / DSM 16646 / JW/IW-1228P)</name>
    <dbReference type="NCBI Taxonomy" id="555079"/>
    <lineage>
        <taxon>Bacteria</taxon>
        <taxon>Bacillati</taxon>
        <taxon>Bacillota</taxon>
        <taxon>Clostridia</taxon>
        <taxon>Thermosediminibacterales</taxon>
        <taxon>Thermosediminibacteraceae</taxon>
        <taxon>Thermosediminibacter</taxon>
    </lineage>
</organism>
<dbReference type="Gene3D" id="3.40.50.880">
    <property type="match status" value="1"/>
</dbReference>
<keyword evidence="6 7" id="KW-0315">Glutamine amidotransferase</keyword>
<dbReference type="InterPro" id="IPR004484">
    <property type="entry name" value="CbiA/CobB_synth"/>
</dbReference>
<dbReference type="NCBIfam" id="TIGR00379">
    <property type="entry name" value="cobB"/>
    <property type="match status" value="1"/>
</dbReference>
<dbReference type="STRING" id="555079.Toce_0308"/>
<feature type="active site" description="Nucleophile" evidence="7">
    <location>
        <position position="330"/>
    </location>
</feature>
<dbReference type="GO" id="GO:0009236">
    <property type="term" value="P:cobalamin biosynthetic process"/>
    <property type="evidence" value="ECO:0007669"/>
    <property type="project" value="UniProtKB-UniRule"/>
</dbReference>
<keyword evidence="5 7" id="KW-0460">Magnesium</keyword>
<dbReference type="AlphaFoldDB" id="D9S0S5"/>
<comment type="function">
    <text evidence="7">Catalyzes the ATP-dependent amidation of the two carboxylate groups at positions a and c of cobyrinate, using either L-glutamine or ammonia as the nitrogen source.</text>
</comment>
<dbReference type="EC" id="6.3.5.11" evidence="7"/>
<comment type="similarity">
    <text evidence="7">Belongs to the CobB/CbiA family.</text>
</comment>
<dbReference type="GO" id="GO:0042242">
    <property type="term" value="F:cobyrinic acid a,c-diamide synthase activity"/>
    <property type="evidence" value="ECO:0007669"/>
    <property type="project" value="UniProtKB-UniRule"/>
</dbReference>
<dbReference type="KEGG" id="toc:Toce_0308"/>
<dbReference type="InterPro" id="IPR002586">
    <property type="entry name" value="CobQ/CobB/MinD/ParA_Nub-bd_dom"/>
</dbReference>
<evidence type="ECO:0000259" key="8">
    <source>
        <dbReference type="Pfam" id="PF01656"/>
    </source>
</evidence>
<dbReference type="PANTHER" id="PTHR43873">
    <property type="entry name" value="COBYRINATE A,C-DIAMIDE SYNTHASE"/>
    <property type="match status" value="1"/>
</dbReference>
<keyword evidence="3 7" id="KW-0547">Nucleotide-binding</keyword>
<dbReference type="Gene3D" id="3.40.50.300">
    <property type="entry name" value="P-loop containing nucleotide triphosphate hydrolases"/>
    <property type="match status" value="1"/>
</dbReference>
<evidence type="ECO:0000313" key="10">
    <source>
        <dbReference type="EMBL" id="ADL07089.1"/>
    </source>
</evidence>
<comment type="catalytic activity">
    <reaction evidence="7">
        <text>cob(II)yrinate + 2 L-glutamine + 2 ATP + 2 H2O = cob(II)yrinate a,c diamide + 2 L-glutamate + 2 ADP + 2 phosphate + 2 H(+)</text>
        <dbReference type="Rhea" id="RHEA:26289"/>
        <dbReference type="ChEBI" id="CHEBI:15377"/>
        <dbReference type="ChEBI" id="CHEBI:15378"/>
        <dbReference type="ChEBI" id="CHEBI:29985"/>
        <dbReference type="ChEBI" id="CHEBI:30616"/>
        <dbReference type="ChEBI" id="CHEBI:43474"/>
        <dbReference type="ChEBI" id="CHEBI:58359"/>
        <dbReference type="ChEBI" id="CHEBI:58537"/>
        <dbReference type="ChEBI" id="CHEBI:58894"/>
        <dbReference type="ChEBI" id="CHEBI:456216"/>
        <dbReference type="EC" id="6.3.5.11"/>
    </reaction>
</comment>
<dbReference type="NCBIfam" id="NF002204">
    <property type="entry name" value="PRK01077.1"/>
    <property type="match status" value="1"/>
</dbReference>
<dbReference type="OrthoDB" id="9764035at2"/>
<dbReference type="Pfam" id="PF01656">
    <property type="entry name" value="CbiA"/>
    <property type="match status" value="1"/>
</dbReference>
<dbReference type="UniPathway" id="UPA00148">
    <property type="reaction ID" value="UER00231"/>
</dbReference>
<keyword evidence="4 7" id="KW-0067">ATP-binding</keyword>
<dbReference type="RefSeq" id="WP_013275139.1">
    <property type="nucleotide sequence ID" value="NC_014377.1"/>
</dbReference>
<gene>
    <name evidence="7" type="primary">cbiA</name>
    <name evidence="10" type="ordered locus">Toce_0308</name>
</gene>
<protein>
    <recommendedName>
        <fullName evidence="7">Cobyrinate a,c-diamide synthase</fullName>
        <ecNumber evidence="7">6.3.5.11</ecNumber>
    </recommendedName>
    <alternativeName>
        <fullName evidence="7">Cobyrinic acid a,c-diamide synthetase</fullName>
    </alternativeName>
</protein>
<dbReference type="PANTHER" id="PTHR43873:SF1">
    <property type="entry name" value="COBYRINATE A,C-DIAMIDE SYNTHASE"/>
    <property type="match status" value="1"/>
</dbReference>
<dbReference type="SUPFAM" id="SSF52540">
    <property type="entry name" value="P-loop containing nucleoside triphosphate hydrolases"/>
    <property type="match status" value="1"/>
</dbReference>
<comment type="miscellaneous">
    <text evidence="7">The a and c carboxylates of cobyrinate are activated for nucleophilic attack via formation of a phosphorylated intermediate by ATP. CbiA catalyzes first the amidation of the c-carboxylate, and then that of the a-carboxylate.</text>
</comment>
<evidence type="ECO:0000256" key="2">
    <source>
        <dbReference type="ARBA" id="ARBA00022598"/>
    </source>
</evidence>
<dbReference type="PROSITE" id="PS51274">
    <property type="entry name" value="GATASE_COBBQ"/>
    <property type="match status" value="1"/>
</dbReference>
<dbReference type="Proteomes" id="UP000000272">
    <property type="component" value="Chromosome"/>
</dbReference>
<dbReference type="GO" id="GO:0005524">
    <property type="term" value="F:ATP binding"/>
    <property type="evidence" value="ECO:0007669"/>
    <property type="project" value="UniProtKB-UniRule"/>
</dbReference>
<feature type="domain" description="CobB/CobQ-like glutamine amidotransferase" evidence="9">
    <location>
        <begin position="247"/>
        <end position="435"/>
    </location>
</feature>
<reference evidence="10 11" key="1">
    <citation type="journal article" date="2010" name="Stand. Genomic Sci.">
        <title>Complete genome sequence of Thermosediminibacter oceani type strain (JW/IW-1228P).</title>
        <authorList>
            <person name="Pitluck S."/>
            <person name="Yasawong M."/>
            <person name="Munk C."/>
            <person name="Nolan M."/>
            <person name="Lapidus A."/>
            <person name="Lucas S."/>
            <person name="Glavina Del Rio T."/>
            <person name="Tice H."/>
            <person name="Cheng J.F."/>
            <person name="Bruce D."/>
            <person name="Detter C."/>
            <person name="Tapia R."/>
            <person name="Han C."/>
            <person name="Goodwin L."/>
            <person name="Liolios K."/>
            <person name="Ivanova N."/>
            <person name="Mavromatis K."/>
            <person name="Mikhailova N."/>
            <person name="Pati A."/>
            <person name="Chen A."/>
            <person name="Palaniappan K."/>
            <person name="Land M."/>
            <person name="Hauser L."/>
            <person name="Chang Y.J."/>
            <person name="Jeffries C.D."/>
            <person name="Rohde M."/>
            <person name="Spring S."/>
            <person name="Sikorski J."/>
            <person name="Goker M."/>
            <person name="Woyke T."/>
            <person name="Bristow J."/>
            <person name="Eisen J.A."/>
            <person name="Markowitz V."/>
            <person name="Hugenholtz P."/>
            <person name="Kyrpides N.C."/>
            <person name="Klenk H.P."/>
        </authorList>
    </citation>
    <scope>NUCLEOTIDE SEQUENCE [LARGE SCALE GENOMIC DNA]</scope>
    <source>
        <strain evidence="11">ATCC BAA-1034 / DSM 16646 / JW/IW-1228P</strain>
    </source>
</reference>
<keyword evidence="2 7" id="KW-0436">Ligase</keyword>
<evidence type="ECO:0000256" key="4">
    <source>
        <dbReference type="ARBA" id="ARBA00022840"/>
    </source>
</evidence>
<dbReference type="Pfam" id="PF07685">
    <property type="entry name" value="GATase_3"/>
    <property type="match status" value="1"/>
</dbReference>
<dbReference type="CDD" id="cd05388">
    <property type="entry name" value="CobB_N"/>
    <property type="match status" value="1"/>
</dbReference>
<keyword evidence="11" id="KW-1185">Reference proteome</keyword>
<evidence type="ECO:0000256" key="6">
    <source>
        <dbReference type="ARBA" id="ARBA00022962"/>
    </source>
</evidence>
<dbReference type="HOGENOM" id="CLU_022752_2_0_9"/>
<accession>D9S0S5</accession>
<evidence type="ECO:0000256" key="1">
    <source>
        <dbReference type="ARBA" id="ARBA00001946"/>
    </source>
</evidence>
<comment type="cofactor">
    <cofactor evidence="1 7">
        <name>Mg(2+)</name>
        <dbReference type="ChEBI" id="CHEBI:18420"/>
    </cofactor>
</comment>
<dbReference type="SUPFAM" id="SSF52317">
    <property type="entry name" value="Class I glutamine amidotransferase-like"/>
    <property type="match status" value="1"/>
</dbReference>
<comment type="domain">
    <text evidence="7">Comprises of two domains. The C-terminal domain contains the binding site for glutamine and catalyzes the hydrolysis of this substrate to glutamate and ammonia. The N-terminal domain is anticipated to bind ATP and cobyrinate and catalyzes the ultimate synthesis of the diamide product. The ammonia produced via the glutaminase domain is probably translocated to the adjacent domain via a molecular tunnel, where it reacts with an activated intermediate.</text>
</comment>
<dbReference type="InterPro" id="IPR011698">
    <property type="entry name" value="GATase_3"/>
</dbReference>
<dbReference type="InterPro" id="IPR027417">
    <property type="entry name" value="P-loop_NTPase"/>
</dbReference>
<feature type="domain" description="CobQ/CobB/MinD/ParA nucleotide binding" evidence="8">
    <location>
        <begin position="5"/>
        <end position="189"/>
    </location>
</feature>
<dbReference type="eggNOG" id="COG1797">
    <property type="taxonomic scope" value="Bacteria"/>
</dbReference>
<evidence type="ECO:0000256" key="3">
    <source>
        <dbReference type="ARBA" id="ARBA00022741"/>
    </source>
</evidence>
<evidence type="ECO:0000313" key="11">
    <source>
        <dbReference type="Proteomes" id="UP000000272"/>
    </source>
</evidence>
<dbReference type="CDD" id="cd03130">
    <property type="entry name" value="GATase1_CobB"/>
    <property type="match status" value="1"/>
</dbReference>
<evidence type="ECO:0000256" key="7">
    <source>
        <dbReference type="HAMAP-Rule" id="MF_00027"/>
    </source>
</evidence>
<sequence length="465" mass="50946">MARGIMIAGTHSGSGKTTVSLGLMGAMAKRHKVIPFKVGPDYIDTAYHRFACGNHSYNLDAFLLGEERLKALYAEKAECGELAIAEGVMGFFDGMDSTGFGSSAHVAGLLSLPVILVVDASGMARSVSAMVKGFRDFDPGVRIAGVILNRVGGERHYALLKECIERDTGIPAVGFLPEDPEIALPERHLGLVPVWEMEGLKGKFERLFYHIERCVDLEKIWNISADAGRVAFTLPQEEPVLAGEKVRIALALDEAFNFYYRGGLELFENFGAELVPFSPLKDSALPEGASGIYIGGGFPEIFAGELSRNRPMLEAVKKAVLAGMPVYAECGGLMYLSRAIVDKEGRSFPMVEAFDMEAIMTGRLRRFGYARATVLKDNVLAERGTVLCGHEFHHSEVVGVVEDTSYLVEKPGGRGRWRCGFVRNNCLATYLHIDFYAYPELVRNFLNRCRSFCASALINEGSADR</sequence>
<keyword evidence="7" id="KW-0169">Cobalamin biosynthesis</keyword>
<name>D9S0S5_THEOJ</name>
<proteinExistence type="inferred from homology"/>
<evidence type="ECO:0000259" key="9">
    <source>
        <dbReference type="Pfam" id="PF07685"/>
    </source>
</evidence>